<evidence type="ECO:0000313" key="3">
    <source>
        <dbReference type="Proteomes" id="UP000183174"/>
    </source>
</evidence>
<dbReference type="AlphaFoldDB" id="A0A1C3XJ98"/>
<feature type="region of interest" description="Disordered" evidence="1">
    <location>
        <begin position="1"/>
        <end position="45"/>
    </location>
</feature>
<feature type="compositionally biased region" description="Basic residues" evidence="1">
    <location>
        <begin position="1"/>
        <end position="21"/>
    </location>
</feature>
<dbReference type="RefSeq" id="WP_074448453.1">
    <property type="nucleotide sequence ID" value="NZ_FMAE01000027.1"/>
</dbReference>
<evidence type="ECO:0000313" key="2">
    <source>
        <dbReference type="EMBL" id="SCB52136.1"/>
    </source>
</evidence>
<name>A0A1C3XJ98_9BRAD</name>
<dbReference type="EMBL" id="FMAE01000027">
    <property type="protein sequence ID" value="SCB52136.1"/>
    <property type="molecule type" value="Genomic_DNA"/>
</dbReference>
<organism evidence="2 3">
    <name type="scientific">Bradyrhizobium yuanmingense</name>
    <dbReference type="NCBI Taxonomy" id="108015"/>
    <lineage>
        <taxon>Bacteria</taxon>
        <taxon>Pseudomonadati</taxon>
        <taxon>Pseudomonadota</taxon>
        <taxon>Alphaproteobacteria</taxon>
        <taxon>Hyphomicrobiales</taxon>
        <taxon>Nitrobacteraceae</taxon>
        <taxon>Bradyrhizobium</taxon>
    </lineage>
</organism>
<accession>A0A1C3XJ98</accession>
<protein>
    <submittedName>
        <fullName evidence="2">Uncharacterized protein</fullName>
    </submittedName>
</protein>
<dbReference type="Proteomes" id="UP000183174">
    <property type="component" value="Unassembled WGS sequence"/>
</dbReference>
<reference evidence="2 3" key="1">
    <citation type="submission" date="2016-08" db="EMBL/GenBank/DDBJ databases">
        <authorList>
            <person name="Seilhamer J.J."/>
        </authorList>
    </citation>
    <scope>NUCLEOTIDE SEQUENCE [LARGE SCALE GENOMIC DNA]</scope>
    <source>
        <strain evidence="2 3">CCBAU 10071</strain>
    </source>
</reference>
<evidence type="ECO:0000256" key="1">
    <source>
        <dbReference type="SAM" id="MobiDB-lite"/>
    </source>
</evidence>
<sequence length="134" mass="13942">MNASRKKTGQAKKSKKSKPKKAQAVAAVQPLAGNPPTADAAADSGNERVREIISDLNVPSLHSDDITDILLHCASVLNLRNAIDNPNASLAHSSARYCYTKSGDDPTVSIWSGGFKVGETSEANAKASGIPPCG</sequence>
<gene>
    <name evidence="2" type="ORF">GA0061099_102716</name>
</gene>
<proteinExistence type="predicted"/>